<evidence type="ECO:0000259" key="5">
    <source>
        <dbReference type="PROSITE" id="PS51891"/>
    </source>
</evidence>
<protein>
    <recommendedName>
        <fullName evidence="5">CENP-V/GFA domain-containing protein</fullName>
    </recommendedName>
</protein>
<dbReference type="Pfam" id="PF04828">
    <property type="entry name" value="GFA"/>
    <property type="match status" value="1"/>
</dbReference>
<keyword evidence="4" id="KW-0456">Lyase</keyword>
<dbReference type="AlphaFoldDB" id="A0A6J5GN55"/>
<evidence type="ECO:0000256" key="3">
    <source>
        <dbReference type="ARBA" id="ARBA00022833"/>
    </source>
</evidence>
<dbReference type="InterPro" id="IPR006913">
    <property type="entry name" value="CENP-V/GFA"/>
</dbReference>
<dbReference type="PANTHER" id="PTHR33337:SF40">
    <property type="entry name" value="CENP-V_GFA DOMAIN-CONTAINING PROTEIN-RELATED"/>
    <property type="match status" value="1"/>
</dbReference>
<dbReference type="EMBL" id="CADIKL010000036">
    <property type="protein sequence ID" value="CAB3802004.1"/>
    <property type="molecule type" value="Genomic_DNA"/>
</dbReference>
<evidence type="ECO:0000256" key="4">
    <source>
        <dbReference type="ARBA" id="ARBA00023239"/>
    </source>
</evidence>
<keyword evidence="2" id="KW-0479">Metal-binding</keyword>
<keyword evidence="3" id="KW-0862">Zinc</keyword>
<dbReference type="GO" id="GO:0046872">
    <property type="term" value="F:metal ion binding"/>
    <property type="evidence" value="ECO:0007669"/>
    <property type="project" value="UniProtKB-KW"/>
</dbReference>
<keyword evidence="7" id="KW-1185">Reference proteome</keyword>
<evidence type="ECO:0000256" key="1">
    <source>
        <dbReference type="ARBA" id="ARBA00005495"/>
    </source>
</evidence>
<organism evidence="6 7">
    <name type="scientific">Paraburkholderia caffeinitolerans</name>
    <dbReference type="NCBI Taxonomy" id="1723730"/>
    <lineage>
        <taxon>Bacteria</taxon>
        <taxon>Pseudomonadati</taxon>
        <taxon>Pseudomonadota</taxon>
        <taxon>Betaproteobacteria</taxon>
        <taxon>Burkholderiales</taxon>
        <taxon>Burkholderiaceae</taxon>
        <taxon>Paraburkholderia</taxon>
    </lineage>
</organism>
<accession>A0A6J5GN55</accession>
<evidence type="ECO:0000313" key="6">
    <source>
        <dbReference type="EMBL" id="CAB3802004.1"/>
    </source>
</evidence>
<reference evidence="6 7" key="1">
    <citation type="submission" date="2020-04" db="EMBL/GenBank/DDBJ databases">
        <authorList>
            <person name="De Canck E."/>
        </authorList>
    </citation>
    <scope>NUCLEOTIDE SEQUENCE [LARGE SCALE GENOMIC DNA]</scope>
    <source>
        <strain evidence="6 7">LMG 28688</strain>
    </source>
</reference>
<dbReference type="GO" id="GO:0016846">
    <property type="term" value="F:carbon-sulfur lyase activity"/>
    <property type="evidence" value="ECO:0007669"/>
    <property type="project" value="InterPro"/>
</dbReference>
<evidence type="ECO:0000256" key="2">
    <source>
        <dbReference type="ARBA" id="ARBA00022723"/>
    </source>
</evidence>
<evidence type="ECO:0000313" key="7">
    <source>
        <dbReference type="Proteomes" id="UP000494119"/>
    </source>
</evidence>
<dbReference type="Proteomes" id="UP000494119">
    <property type="component" value="Unassembled WGS sequence"/>
</dbReference>
<comment type="similarity">
    <text evidence="1">Belongs to the Gfa family.</text>
</comment>
<dbReference type="SUPFAM" id="SSF51316">
    <property type="entry name" value="Mss4-like"/>
    <property type="match status" value="1"/>
</dbReference>
<dbReference type="Gene3D" id="3.90.1590.10">
    <property type="entry name" value="glutathione-dependent formaldehyde- activating enzyme (gfa)"/>
    <property type="match status" value="1"/>
</dbReference>
<dbReference type="PANTHER" id="PTHR33337">
    <property type="entry name" value="GFA DOMAIN-CONTAINING PROTEIN"/>
    <property type="match status" value="1"/>
</dbReference>
<sequence length="193" mass="20819">MLRALALPCNSKSRAAGWRSVACKGERGLMQRSDTARSDMFACAQIHGGAVNESRKLACLCGAVTIDLIGEPAALANCHCGTCRDFYGTSILSASAWPADRAVASGALQVFQHPHKQMSRAFCATCGETLFGTNRLGMRVVPNSLLARAHDGTLPAERQPTMHLFYRHRVIDVIDALPKYLDGWDGPVFEAGN</sequence>
<dbReference type="InterPro" id="IPR011057">
    <property type="entry name" value="Mss4-like_sf"/>
</dbReference>
<name>A0A6J5GN55_9BURK</name>
<proteinExistence type="inferred from homology"/>
<feature type="domain" description="CENP-V/GFA" evidence="5">
    <location>
        <begin position="47"/>
        <end position="185"/>
    </location>
</feature>
<gene>
    <name evidence="6" type="ORF">LMG28688_05487</name>
</gene>
<dbReference type="PROSITE" id="PS51891">
    <property type="entry name" value="CENP_V_GFA"/>
    <property type="match status" value="1"/>
</dbReference>